<feature type="transmembrane region" description="Helical" evidence="10">
    <location>
        <begin position="236"/>
        <end position="262"/>
    </location>
</feature>
<feature type="transmembrane region" description="Helical" evidence="10">
    <location>
        <begin position="385"/>
        <end position="411"/>
    </location>
</feature>
<gene>
    <name evidence="11" type="ORF">H9962_00005</name>
</gene>
<feature type="transmembrane region" description="Helical" evidence="10">
    <location>
        <begin position="316"/>
        <end position="334"/>
    </location>
</feature>
<feature type="transmembrane region" description="Helical" evidence="10">
    <location>
        <begin position="165"/>
        <end position="186"/>
    </location>
</feature>
<dbReference type="GO" id="GO:0015297">
    <property type="term" value="F:antiporter activity"/>
    <property type="evidence" value="ECO:0007669"/>
    <property type="project" value="UniProtKB-KW"/>
</dbReference>
<dbReference type="GO" id="GO:0005886">
    <property type="term" value="C:plasma membrane"/>
    <property type="evidence" value="ECO:0007669"/>
    <property type="project" value="UniProtKB-SubCell"/>
</dbReference>
<keyword evidence="8 10" id="KW-0472">Membrane</keyword>
<reference evidence="11" key="1">
    <citation type="journal article" date="2021" name="PeerJ">
        <title>Extensive microbial diversity within the chicken gut microbiome revealed by metagenomics and culture.</title>
        <authorList>
            <person name="Gilroy R."/>
            <person name="Ravi A."/>
            <person name="Getino M."/>
            <person name="Pursley I."/>
            <person name="Horton D.L."/>
            <person name="Alikhan N.F."/>
            <person name="Baker D."/>
            <person name="Gharbi K."/>
            <person name="Hall N."/>
            <person name="Watson M."/>
            <person name="Adriaenssens E.M."/>
            <person name="Foster-Nyarko E."/>
            <person name="Jarju S."/>
            <person name="Secka A."/>
            <person name="Antonio M."/>
            <person name="Oren A."/>
            <person name="Chaudhuri R.R."/>
            <person name="La Ragione R."/>
            <person name="Hildebrand F."/>
            <person name="Pallen M.J."/>
        </authorList>
    </citation>
    <scope>NUCLEOTIDE SEQUENCE</scope>
    <source>
        <strain evidence="11">CHK186-16707</strain>
    </source>
</reference>
<dbReference type="CDD" id="cd13131">
    <property type="entry name" value="MATE_NorM_like"/>
    <property type="match status" value="1"/>
</dbReference>
<feature type="transmembrane region" description="Helical" evidence="10">
    <location>
        <begin position="417"/>
        <end position="437"/>
    </location>
</feature>
<evidence type="ECO:0000256" key="5">
    <source>
        <dbReference type="ARBA" id="ARBA00022692"/>
    </source>
</evidence>
<dbReference type="Pfam" id="PF01554">
    <property type="entry name" value="MatE"/>
    <property type="match status" value="2"/>
</dbReference>
<evidence type="ECO:0000256" key="9">
    <source>
        <dbReference type="ARBA" id="ARBA00031636"/>
    </source>
</evidence>
<dbReference type="AlphaFoldDB" id="A0A9D2KL91"/>
<keyword evidence="2" id="KW-0813">Transport</keyword>
<feature type="transmembrane region" description="Helical" evidence="10">
    <location>
        <begin position="274"/>
        <end position="295"/>
    </location>
</feature>
<evidence type="ECO:0000256" key="2">
    <source>
        <dbReference type="ARBA" id="ARBA00022448"/>
    </source>
</evidence>
<sequence length="456" mass="48919">MKVRWFQAAEARRLFTLALPVFLAQIAQTSMGFVDTVVAGKASPTDMASVAVASSFWMPTMLFGQGMLMAITPLVAQTLGADSRGAVGRFLRQGAWLALFIAALLMAVIYGISLGVLHMDRVEPDLARLTSGYLQAIMWGLPGLMLYCAQRAFLEGHGRTRPAMLAGFIGLGVNIPLNFVFVFGWLGAPALGGVGCGVASAVVCWVMSFVMFLSVRRFKPRAWRFEALQLSLALRIARIGLPGAFAMLVETLSFAIIAVLIAPLGTAVVAGHQVAMNVSGLVFMLPLSLGVATTIRVGSNLGEGDLAGARTARRTALCLALGMAALTASVLLFGRRYIPLVYTDDAAVIALASMLLVYDAIYQFSDATQVVSMAALRGYNDTRAIFGIAFISYWLISLPLGYGLGLTSWILPRPLGVVGFWIAIIFGLTCAAFLVLWRLARLERLPLEAVRAKINK</sequence>
<dbReference type="PANTHER" id="PTHR43298">
    <property type="entry name" value="MULTIDRUG RESISTANCE PROTEIN NORM-RELATED"/>
    <property type="match status" value="1"/>
</dbReference>
<dbReference type="GO" id="GO:0006811">
    <property type="term" value="P:monoatomic ion transport"/>
    <property type="evidence" value="ECO:0007669"/>
    <property type="project" value="UniProtKB-KW"/>
</dbReference>
<organism evidence="11 12">
    <name type="scientific">Candidatus Mailhella merdigallinarum</name>
    <dbReference type="NCBI Taxonomy" id="2838658"/>
    <lineage>
        <taxon>Bacteria</taxon>
        <taxon>Pseudomonadati</taxon>
        <taxon>Thermodesulfobacteriota</taxon>
        <taxon>Desulfovibrionia</taxon>
        <taxon>Desulfovibrionales</taxon>
        <taxon>Desulfovibrionaceae</taxon>
        <taxon>Mailhella</taxon>
    </lineage>
</organism>
<dbReference type="InterPro" id="IPR048279">
    <property type="entry name" value="MdtK-like"/>
</dbReference>
<dbReference type="NCBIfam" id="TIGR00797">
    <property type="entry name" value="matE"/>
    <property type="match status" value="1"/>
</dbReference>
<dbReference type="Proteomes" id="UP000824225">
    <property type="component" value="Unassembled WGS sequence"/>
</dbReference>
<feature type="transmembrane region" description="Helical" evidence="10">
    <location>
        <begin position="192"/>
        <end position="215"/>
    </location>
</feature>
<dbReference type="PANTHER" id="PTHR43298:SF2">
    <property type="entry name" value="FMN_FAD EXPORTER YEEO-RELATED"/>
    <property type="match status" value="1"/>
</dbReference>
<keyword evidence="7" id="KW-0406">Ion transport</keyword>
<name>A0A9D2KL91_9BACT</name>
<feature type="transmembrane region" description="Helical" evidence="10">
    <location>
        <begin position="96"/>
        <end position="116"/>
    </location>
</feature>
<evidence type="ECO:0000256" key="10">
    <source>
        <dbReference type="SAM" id="Phobius"/>
    </source>
</evidence>
<dbReference type="EMBL" id="DXAN01000001">
    <property type="protein sequence ID" value="HJA07562.1"/>
    <property type="molecule type" value="Genomic_DNA"/>
</dbReference>
<evidence type="ECO:0000256" key="7">
    <source>
        <dbReference type="ARBA" id="ARBA00023065"/>
    </source>
</evidence>
<accession>A0A9D2KL91</accession>
<dbReference type="GO" id="GO:0042910">
    <property type="term" value="F:xenobiotic transmembrane transporter activity"/>
    <property type="evidence" value="ECO:0007669"/>
    <property type="project" value="InterPro"/>
</dbReference>
<proteinExistence type="predicted"/>
<feature type="transmembrane region" description="Helical" evidence="10">
    <location>
        <begin position="136"/>
        <end position="153"/>
    </location>
</feature>
<dbReference type="PIRSF" id="PIRSF006603">
    <property type="entry name" value="DinF"/>
    <property type="match status" value="1"/>
</dbReference>
<feature type="transmembrane region" description="Helical" evidence="10">
    <location>
        <begin position="346"/>
        <end position="364"/>
    </location>
</feature>
<evidence type="ECO:0000256" key="1">
    <source>
        <dbReference type="ARBA" id="ARBA00004651"/>
    </source>
</evidence>
<evidence type="ECO:0000313" key="11">
    <source>
        <dbReference type="EMBL" id="HJA07562.1"/>
    </source>
</evidence>
<evidence type="ECO:0000256" key="8">
    <source>
        <dbReference type="ARBA" id="ARBA00023136"/>
    </source>
</evidence>
<evidence type="ECO:0000256" key="3">
    <source>
        <dbReference type="ARBA" id="ARBA00022449"/>
    </source>
</evidence>
<keyword evidence="6 10" id="KW-1133">Transmembrane helix</keyword>
<keyword evidence="3" id="KW-0050">Antiport</keyword>
<keyword evidence="5 10" id="KW-0812">Transmembrane</keyword>
<evidence type="ECO:0000256" key="4">
    <source>
        <dbReference type="ARBA" id="ARBA00022475"/>
    </source>
</evidence>
<evidence type="ECO:0000313" key="12">
    <source>
        <dbReference type="Proteomes" id="UP000824225"/>
    </source>
</evidence>
<comment type="subcellular location">
    <subcellularLocation>
        <location evidence="1">Cell membrane</location>
        <topology evidence="1">Multi-pass membrane protein</topology>
    </subcellularLocation>
</comment>
<dbReference type="InterPro" id="IPR050222">
    <property type="entry name" value="MATE_MdtK"/>
</dbReference>
<evidence type="ECO:0000256" key="6">
    <source>
        <dbReference type="ARBA" id="ARBA00022989"/>
    </source>
</evidence>
<feature type="transmembrane region" description="Helical" evidence="10">
    <location>
        <begin position="56"/>
        <end position="76"/>
    </location>
</feature>
<keyword evidence="4" id="KW-1003">Cell membrane</keyword>
<dbReference type="InterPro" id="IPR002528">
    <property type="entry name" value="MATE_fam"/>
</dbReference>
<protein>
    <recommendedName>
        <fullName evidence="9">Multidrug-efflux transporter</fullName>
    </recommendedName>
</protein>
<reference evidence="11" key="2">
    <citation type="submission" date="2021-04" db="EMBL/GenBank/DDBJ databases">
        <authorList>
            <person name="Gilroy R."/>
        </authorList>
    </citation>
    <scope>NUCLEOTIDE SEQUENCE</scope>
    <source>
        <strain evidence="11">CHK186-16707</strain>
    </source>
</reference>
<comment type="caution">
    <text evidence="11">The sequence shown here is derived from an EMBL/GenBank/DDBJ whole genome shotgun (WGS) entry which is preliminary data.</text>
</comment>